<dbReference type="InterPro" id="IPR013783">
    <property type="entry name" value="Ig-like_fold"/>
</dbReference>
<dbReference type="EMBL" id="WVHS01000001">
    <property type="protein sequence ID" value="MXV14068.1"/>
    <property type="molecule type" value="Genomic_DNA"/>
</dbReference>
<sequence length="119" mass="13056">MKTLLSLLLVLHFTLLNEPKLLVKTETIQFTVKKGIKKKINVPIQNTGDAPLIIYAVEPTCGCTVSEFPKVPIKAGENGNIFLEFDSAKKPVGTGSVNIIIKSNTRYKYARIVLVASVI</sequence>
<gene>
    <name evidence="1" type="ORF">GS398_02055</name>
</gene>
<protein>
    <submittedName>
        <fullName evidence="1">DUF1573 domain-containing protein</fullName>
    </submittedName>
</protein>
<dbReference type="Gene3D" id="2.60.40.10">
    <property type="entry name" value="Immunoglobulins"/>
    <property type="match status" value="1"/>
</dbReference>
<keyword evidence="2" id="KW-1185">Reference proteome</keyword>
<dbReference type="PANTHER" id="PTHR37833:SF1">
    <property type="entry name" value="SIGNAL PEPTIDE PROTEIN"/>
    <property type="match status" value="1"/>
</dbReference>
<organism evidence="1 2">
    <name type="scientific">Hufsiella ginkgonis</name>
    <dbReference type="NCBI Taxonomy" id="2695274"/>
    <lineage>
        <taxon>Bacteria</taxon>
        <taxon>Pseudomonadati</taxon>
        <taxon>Bacteroidota</taxon>
        <taxon>Sphingobacteriia</taxon>
        <taxon>Sphingobacteriales</taxon>
        <taxon>Sphingobacteriaceae</taxon>
        <taxon>Hufsiella</taxon>
    </lineage>
</organism>
<evidence type="ECO:0000313" key="2">
    <source>
        <dbReference type="Proteomes" id="UP000451233"/>
    </source>
</evidence>
<dbReference type="RefSeq" id="WP_160905074.1">
    <property type="nucleotide sequence ID" value="NZ_WVHS01000001.1"/>
</dbReference>
<dbReference type="PANTHER" id="PTHR37833">
    <property type="entry name" value="LIPOPROTEIN-RELATED"/>
    <property type="match status" value="1"/>
</dbReference>
<comment type="caution">
    <text evidence="1">The sequence shown here is derived from an EMBL/GenBank/DDBJ whole genome shotgun (WGS) entry which is preliminary data.</text>
</comment>
<dbReference type="InterPro" id="IPR011467">
    <property type="entry name" value="DUF1573"/>
</dbReference>
<dbReference type="Pfam" id="PF07610">
    <property type="entry name" value="DUF1573"/>
    <property type="match status" value="1"/>
</dbReference>
<dbReference type="Proteomes" id="UP000451233">
    <property type="component" value="Unassembled WGS sequence"/>
</dbReference>
<accession>A0A7K1XT96</accession>
<name>A0A7K1XT96_9SPHI</name>
<evidence type="ECO:0000313" key="1">
    <source>
        <dbReference type="EMBL" id="MXV14068.1"/>
    </source>
</evidence>
<reference evidence="1 2" key="1">
    <citation type="submission" date="2019-11" db="EMBL/GenBank/DDBJ databases">
        <title>Pedobacter sp. HMF7056 Genome sequencing and assembly.</title>
        <authorList>
            <person name="Kang H."/>
            <person name="Kim H."/>
            <person name="Joh K."/>
        </authorList>
    </citation>
    <scope>NUCLEOTIDE SEQUENCE [LARGE SCALE GENOMIC DNA]</scope>
    <source>
        <strain evidence="1 2">HMF7056</strain>
    </source>
</reference>
<dbReference type="AlphaFoldDB" id="A0A7K1XT96"/>
<proteinExistence type="predicted"/>